<dbReference type="InterPro" id="IPR022139">
    <property type="entry name" value="Fam-L/Fam-M-like_plasmodium"/>
</dbReference>
<proteinExistence type="predicted"/>
<organism evidence="1 2">
    <name type="scientific">Plasmodium malariae</name>
    <dbReference type="NCBI Taxonomy" id="5858"/>
    <lineage>
        <taxon>Eukaryota</taxon>
        <taxon>Sar</taxon>
        <taxon>Alveolata</taxon>
        <taxon>Apicomplexa</taxon>
        <taxon>Aconoidasida</taxon>
        <taxon>Haemosporida</taxon>
        <taxon>Plasmodiidae</taxon>
        <taxon>Plasmodium</taxon>
        <taxon>Plasmodium (Plasmodium)</taxon>
    </lineage>
</organism>
<dbReference type="AlphaFoldDB" id="A0A1A8WTG3"/>
<gene>
    <name evidence="1" type="ORF">PMALA_051930</name>
</gene>
<reference evidence="2" key="1">
    <citation type="submission" date="2016-05" db="EMBL/GenBank/DDBJ databases">
        <authorList>
            <person name="Naeem Raeece"/>
        </authorList>
    </citation>
    <scope>NUCLEOTIDE SEQUENCE [LARGE SCALE GENOMIC DNA]</scope>
</reference>
<evidence type="ECO:0000313" key="1">
    <source>
        <dbReference type="EMBL" id="SBS96189.1"/>
    </source>
</evidence>
<accession>A0A1A8WTG3</accession>
<name>A0A1A8WTG3_PLAMA</name>
<dbReference type="EMBL" id="FLQW01003786">
    <property type="protein sequence ID" value="SBS96189.1"/>
    <property type="molecule type" value="Genomic_DNA"/>
</dbReference>
<dbReference type="Pfam" id="PF12420">
    <property type="entry name" value="DUF3671"/>
    <property type="match status" value="1"/>
</dbReference>
<protein>
    <submittedName>
        <fullName evidence="1">Uncharacterized protein</fullName>
    </submittedName>
</protein>
<evidence type="ECO:0000313" key="2">
    <source>
        <dbReference type="Proteomes" id="UP000078597"/>
    </source>
</evidence>
<dbReference type="Proteomes" id="UP000078597">
    <property type="component" value="Unassembled WGS sequence"/>
</dbReference>
<sequence>MDLRTYRLLEKCKQGDVSNIVVLKHVIPNGELEDKTDISNNEKGDKRKYKQLNRSSFSNVEQNKHSKKNKSYIFETKKYSHLEKKIFKELDYLDFIKNNNTISDKVYKKFLLWLWSQKGSFCIIENIIKYNRDECFIHIFKGTFRLFFQI</sequence>